<dbReference type="Proteomes" id="UP001144096">
    <property type="component" value="Unassembled WGS sequence"/>
</dbReference>
<evidence type="ECO:0000313" key="6">
    <source>
        <dbReference type="Proteomes" id="UP001144096"/>
    </source>
</evidence>
<dbReference type="SUPFAM" id="SSF52777">
    <property type="entry name" value="CoA-dependent acyltransferases"/>
    <property type="match status" value="2"/>
</dbReference>
<accession>A0A9X2SMB2</accession>
<comment type="caution">
    <text evidence="5">The sequence shown here is derived from an EMBL/GenBank/DDBJ whole genome shotgun (WGS) entry which is preliminary data.</text>
</comment>
<dbReference type="InterPro" id="IPR020806">
    <property type="entry name" value="PKS_PP-bd"/>
</dbReference>
<evidence type="ECO:0000259" key="4">
    <source>
        <dbReference type="PROSITE" id="PS50075"/>
    </source>
</evidence>
<dbReference type="InterPro" id="IPR009081">
    <property type="entry name" value="PP-bd_ACP"/>
</dbReference>
<dbReference type="SMART" id="SM00823">
    <property type="entry name" value="PKS_PP"/>
    <property type="match status" value="1"/>
</dbReference>
<protein>
    <submittedName>
        <fullName evidence="5">Condensation domain-containing protein</fullName>
    </submittedName>
</protein>
<evidence type="ECO:0000256" key="2">
    <source>
        <dbReference type="ARBA" id="ARBA00022450"/>
    </source>
</evidence>
<keyword evidence="3" id="KW-0597">Phosphoprotein</keyword>
<dbReference type="AlphaFoldDB" id="A0A9X2SMB2"/>
<dbReference type="Pfam" id="PF00550">
    <property type="entry name" value="PP-binding"/>
    <property type="match status" value="1"/>
</dbReference>
<dbReference type="InterPro" id="IPR001242">
    <property type="entry name" value="Condensation_dom"/>
</dbReference>
<dbReference type="GO" id="GO:0043041">
    <property type="term" value="P:amino acid activation for nonribosomal peptide biosynthetic process"/>
    <property type="evidence" value="ECO:0007669"/>
    <property type="project" value="TreeGrafter"/>
</dbReference>
<keyword evidence="6" id="KW-1185">Reference proteome</keyword>
<proteinExistence type="predicted"/>
<dbReference type="InterPro" id="IPR023213">
    <property type="entry name" value="CAT-like_dom_sf"/>
</dbReference>
<dbReference type="PANTHER" id="PTHR45527">
    <property type="entry name" value="NONRIBOSOMAL PEPTIDE SYNTHETASE"/>
    <property type="match status" value="1"/>
</dbReference>
<sequence length="513" mass="54892">MSRAAVARIWAEVLRVPEPGAHDDFFVLGGDSIAATRLMARLRAELRIDLPATAVFGSPVLGELAELVAGADVLPPAAPPRTDPAELSAAQRRQWFLELFSEGAPSYHIPLVLRIRGPLDTTALRAAVRDLAARHRILRTRYPDRDGEPYAVTDDAGGFAVGMARVPPDEAGAWVRARVRAPFELATGPVFRAAIGRTGRADHVLAMTVHHIAADGWSRRILLDELGELYAFHRGLGPAPAAAPPQYADVPQRPPTEADVTWWAEELRGAPDRTTFPAARPRPAVLTDDGATIPFDLGADLSAAVRALARSCRTTTYTVLMTALQVLLSQETGETDVVVATSVAGRDDAAAEPVVGCFINTVAIRADHSGDPVVTELVGRVRAATMGALDHAHVSFDRVVEAADVRRDPAYRPLFQVMLTVHNEPVPDPALAGLEVTWLDVDTGGAKCDTFFAVTDDGGPLTGALTYRTQLYDHSDAVRLAGRFRAVLAAVATRSGRRVSELGTAQPEGTPDD</sequence>
<organism evidence="5 6">
    <name type="scientific">Amycolatopsis iheyensis</name>
    <dbReference type="NCBI Taxonomy" id="2945988"/>
    <lineage>
        <taxon>Bacteria</taxon>
        <taxon>Bacillati</taxon>
        <taxon>Actinomycetota</taxon>
        <taxon>Actinomycetes</taxon>
        <taxon>Pseudonocardiales</taxon>
        <taxon>Pseudonocardiaceae</taxon>
        <taxon>Amycolatopsis</taxon>
    </lineage>
</organism>
<dbReference type="PANTHER" id="PTHR45527:SF1">
    <property type="entry name" value="FATTY ACID SYNTHASE"/>
    <property type="match status" value="1"/>
</dbReference>
<dbReference type="Gene3D" id="3.30.559.10">
    <property type="entry name" value="Chloramphenicol acetyltransferase-like domain"/>
    <property type="match status" value="1"/>
</dbReference>
<keyword evidence="2" id="KW-0596">Phosphopantetheine</keyword>
<dbReference type="PROSITE" id="PS50075">
    <property type="entry name" value="CARRIER"/>
    <property type="match status" value="1"/>
</dbReference>
<evidence type="ECO:0000256" key="3">
    <source>
        <dbReference type="ARBA" id="ARBA00022553"/>
    </source>
</evidence>
<dbReference type="GO" id="GO:0008610">
    <property type="term" value="P:lipid biosynthetic process"/>
    <property type="evidence" value="ECO:0007669"/>
    <property type="project" value="UniProtKB-ARBA"/>
</dbReference>
<dbReference type="GO" id="GO:0009366">
    <property type="term" value="C:enterobactin synthetase complex"/>
    <property type="evidence" value="ECO:0007669"/>
    <property type="project" value="TreeGrafter"/>
</dbReference>
<dbReference type="Pfam" id="PF00668">
    <property type="entry name" value="Condensation"/>
    <property type="match status" value="1"/>
</dbReference>
<dbReference type="SUPFAM" id="SSF47336">
    <property type="entry name" value="ACP-like"/>
    <property type="match status" value="1"/>
</dbReference>
<dbReference type="InterPro" id="IPR036736">
    <property type="entry name" value="ACP-like_sf"/>
</dbReference>
<dbReference type="Gene3D" id="1.10.1200.10">
    <property type="entry name" value="ACP-like"/>
    <property type="match status" value="1"/>
</dbReference>
<comment type="cofactor">
    <cofactor evidence="1">
        <name>pantetheine 4'-phosphate</name>
        <dbReference type="ChEBI" id="CHEBI:47942"/>
    </cofactor>
</comment>
<reference evidence="5" key="1">
    <citation type="submission" date="2022-06" db="EMBL/GenBank/DDBJ databases">
        <title>Amycolatopsis iheyaensis sp. nov., a new species of the genus Amycolatopsis isolated from soil in Iheya island, Japan.</title>
        <authorList>
            <person name="Ngamcharungchit C."/>
            <person name="Kanto H."/>
            <person name="Take A."/>
            <person name="Intra B."/>
            <person name="Matsumoto A."/>
            <person name="Panbangred W."/>
            <person name="Inahashi Y."/>
        </authorList>
    </citation>
    <scope>NUCLEOTIDE SEQUENCE</scope>
    <source>
        <strain evidence="5">OK19-0408</strain>
    </source>
</reference>
<name>A0A9X2SMB2_9PSEU</name>
<feature type="domain" description="Carrier" evidence="4">
    <location>
        <begin position="1"/>
        <end position="72"/>
    </location>
</feature>
<dbReference type="GO" id="GO:0009239">
    <property type="term" value="P:enterobactin biosynthetic process"/>
    <property type="evidence" value="ECO:0007669"/>
    <property type="project" value="TreeGrafter"/>
</dbReference>
<dbReference type="GO" id="GO:0031177">
    <property type="term" value="F:phosphopantetheine binding"/>
    <property type="evidence" value="ECO:0007669"/>
    <property type="project" value="InterPro"/>
</dbReference>
<gene>
    <name evidence="5" type="ORF">M8542_23305</name>
</gene>
<evidence type="ECO:0000256" key="1">
    <source>
        <dbReference type="ARBA" id="ARBA00001957"/>
    </source>
</evidence>
<dbReference type="EMBL" id="JAMXQV010000012">
    <property type="protein sequence ID" value="MCR6485756.1"/>
    <property type="molecule type" value="Genomic_DNA"/>
</dbReference>
<dbReference type="Gene3D" id="3.30.559.30">
    <property type="entry name" value="Nonribosomal peptide synthetase, condensation domain"/>
    <property type="match status" value="1"/>
</dbReference>
<dbReference type="CDD" id="cd19531">
    <property type="entry name" value="LCL_NRPS-like"/>
    <property type="match status" value="1"/>
</dbReference>
<dbReference type="RefSeq" id="WP_257922338.1">
    <property type="nucleotide sequence ID" value="NZ_JAMXQV010000012.1"/>
</dbReference>
<dbReference type="GO" id="GO:0047527">
    <property type="term" value="F:2,3-dihydroxybenzoate-serine ligase activity"/>
    <property type="evidence" value="ECO:0007669"/>
    <property type="project" value="TreeGrafter"/>
</dbReference>
<dbReference type="GO" id="GO:0005829">
    <property type="term" value="C:cytosol"/>
    <property type="evidence" value="ECO:0007669"/>
    <property type="project" value="TreeGrafter"/>
</dbReference>
<evidence type="ECO:0000313" key="5">
    <source>
        <dbReference type="EMBL" id="MCR6485756.1"/>
    </source>
</evidence>